<dbReference type="PANTHER" id="PTHR13271">
    <property type="entry name" value="UNCHARACTERIZED PUTATIVE METHYLTRANSFERASE"/>
    <property type="match status" value="1"/>
</dbReference>
<feature type="domain" description="SET" evidence="4">
    <location>
        <begin position="22"/>
        <end position="275"/>
    </location>
</feature>
<dbReference type="GO" id="GO:0016279">
    <property type="term" value="F:protein-lysine N-methyltransferase activity"/>
    <property type="evidence" value="ECO:0007669"/>
    <property type="project" value="TreeGrafter"/>
</dbReference>
<dbReference type="SUPFAM" id="SSF82199">
    <property type="entry name" value="SET domain"/>
    <property type="match status" value="1"/>
</dbReference>
<comment type="caution">
    <text evidence="5">The sequence shown here is derived from an EMBL/GenBank/DDBJ whole genome shotgun (WGS) entry which is preliminary data.</text>
</comment>
<evidence type="ECO:0000256" key="2">
    <source>
        <dbReference type="ARBA" id="ARBA00022679"/>
    </source>
</evidence>
<evidence type="ECO:0000256" key="3">
    <source>
        <dbReference type="ARBA" id="ARBA00022691"/>
    </source>
</evidence>
<organism evidence="5 6">
    <name type="scientific">Gigaspora rosea</name>
    <dbReference type="NCBI Taxonomy" id="44941"/>
    <lineage>
        <taxon>Eukaryota</taxon>
        <taxon>Fungi</taxon>
        <taxon>Fungi incertae sedis</taxon>
        <taxon>Mucoromycota</taxon>
        <taxon>Glomeromycotina</taxon>
        <taxon>Glomeromycetes</taxon>
        <taxon>Diversisporales</taxon>
        <taxon>Gigasporaceae</taxon>
        <taxon>Gigaspora</taxon>
    </lineage>
</organism>
<dbReference type="InterPro" id="IPR036464">
    <property type="entry name" value="Rubisco_LSMT_subst-bd_sf"/>
</dbReference>
<dbReference type="STRING" id="44941.A0A397WAX8"/>
<dbReference type="EMBL" id="QKWP01000052">
    <property type="protein sequence ID" value="RIB28896.1"/>
    <property type="molecule type" value="Genomic_DNA"/>
</dbReference>
<keyword evidence="2" id="KW-0808">Transferase</keyword>
<reference evidence="5 6" key="1">
    <citation type="submission" date="2018-06" db="EMBL/GenBank/DDBJ databases">
        <title>Comparative genomics reveals the genomic features of Rhizophagus irregularis, R. cerebriforme, R. diaphanum and Gigaspora rosea, and their symbiotic lifestyle signature.</title>
        <authorList>
            <person name="Morin E."/>
            <person name="San Clemente H."/>
            <person name="Chen E.C.H."/>
            <person name="De La Providencia I."/>
            <person name="Hainaut M."/>
            <person name="Kuo A."/>
            <person name="Kohler A."/>
            <person name="Murat C."/>
            <person name="Tang N."/>
            <person name="Roy S."/>
            <person name="Loubradou J."/>
            <person name="Henrissat B."/>
            <person name="Grigoriev I.V."/>
            <person name="Corradi N."/>
            <person name="Roux C."/>
            <person name="Martin F.M."/>
        </authorList>
    </citation>
    <scope>NUCLEOTIDE SEQUENCE [LARGE SCALE GENOMIC DNA]</scope>
    <source>
        <strain evidence="5 6">DAOM 194757</strain>
    </source>
</reference>
<proteinExistence type="predicted"/>
<dbReference type="InterPro" id="IPR001214">
    <property type="entry name" value="SET_dom"/>
</dbReference>
<protein>
    <recommendedName>
        <fullName evidence="4">SET domain-containing protein</fullName>
    </recommendedName>
</protein>
<dbReference type="AlphaFoldDB" id="A0A397WAX8"/>
<name>A0A397WAX8_9GLOM</name>
<keyword evidence="6" id="KW-1185">Reference proteome</keyword>
<evidence type="ECO:0000313" key="5">
    <source>
        <dbReference type="EMBL" id="RIB28896.1"/>
    </source>
</evidence>
<sequence>MATMTTPLQTFLSWAQENGVMSNIKVQKIPDKGWGFVSKGQAARDNSIVAYIPFHLLLNTTKVGKYAKEKAPKLEETFQALLKNGVSLTERIVLICFLLYERFGRSACGDEPSFWKPYVDILPHTLHTPLFYDNTLRACLDGTSLKSAVDAKSNKLRREYNTFRPYFNQWSAQPSTTDNNVNDGHDIITFDQFIWGDGVFWSRVLSFGSRIASDSNLVGIDPDDYHLVPFLDFANHSLRPYARWELTNEGVELILTKSDSPEPILPDTEICISYGDKPNSELLFIHGFTLNDNPWSAISFPVPFYENDEFEEEKFIFMQYHGIKPLVSLTRKKGGAELTHESTRAMWISVLKKEDGLKFTNVTNESNESNESNNESQPVNLMIGDKIIRTLDELDNAINEPPLSQEIERRVINSILENVEHLLSHLKQTNEQVLKMMESGKNLRELEYIKIYREDEYKFLEYAVDDFTRKRESLMPDEYIME</sequence>
<accession>A0A397WAX8</accession>
<keyword evidence="1" id="KW-0489">Methyltransferase</keyword>
<dbReference type="OrthoDB" id="441812at2759"/>
<evidence type="ECO:0000259" key="4">
    <source>
        <dbReference type="PROSITE" id="PS50280"/>
    </source>
</evidence>
<dbReference type="PROSITE" id="PS50280">
    <property type="entry name" value="SET"/>
    <property type="match status" value="1"/>
</dbReference>
<gene>
    <name evidence="5" type="ORF">C2G38_2156699</name>
</gene>
<evidence type="ECO:0000313" key="6">
    <source>
        <dbReference type="Proteomes" id="UP000266673"/>
    </source>
</evidence>
<dbReference type="InterPro" id="IPR050600">
    <property type="entry name" value="SETD3_SETD6_MTase"/>
</dbReference>
<dbReference type="Proteomes" id="UP000266673">
    <property type="component" value="Unassembled WGS sequence"/>
</dbReference>
<dbReference type="InterPro" id="IPR046341">
    <property type="entry name" value="SET_dom_sf"/>
</dbReference>
<dbReference type="Gene3D" id="3.90.1410.10">
    <property type="entry name" value="set domain protein methyltransferase, domain 1"/>
    <property type="match status" value="1"/>
</dbReference>
<dbReference type="Gene3D" id="3.90.1420.10">
    <property type="entry name" value="Rubisco LSMT, substrate-binding domain"/>
    <property type="match status" value="1"/>
</dbReference>
<keyword evidence="3" id="KW-0949">S-adenosyl-L-methionine</keyword>
<dbReference type="GO" id="GO:0032259">
    <property type="term" value="P:methylation"/>
    <property type="evidence" value="ECO:0007669"/>
    <property type="project" value="UniProtKB-KW"/>
</dbReference>
<evidence type="ECO:0000256" key="1">
    <source>
        <dbReference type="ARBA" id="ARBA00022603"/>
    </source>
</evidence>